<protein>
    <recommendedName>
        <fullName evidence="2">NACHT domain-containing protein</fullName>
    </recommendedName>
</protein>
<dbReference type="InterPro" id="IPR056884">
    <property type="entry name" value="NPHP3-like_N"/>
</dbReference>
<keyword evidence="1" id="KW-0677">Repeat</keyword>
<dbReference type="InterPro" id="IPR007111">
    <property type="entry name" value="NACHT_NTPase"/>
</dbReference>
<dbReference type="Pfam" id="PF24883">
    <property type="entry name" value="NPHP3_N"/>
    <property type="match status" value="1"/>
</dbReference>
<comment type="caution">
    <text evidence="3">The sequence shown here is derived from an EMBL/GenBank/DDBJ whole genome shotgun (WGS) entry which is preliminary data.</text>
</comment>
<gene>
    <name evidence="3" type="ORF">D9619_006137</name>
</gene>
<evidence type="ECO:0000313" key="3">
    <source>
        <dbReference type="EMBL" id="KAF5316296.1"/>
    </source>
</evidence>
<feature type="domain" description="NACHT" evidence="2">
    <location>
        <begin position="91"/>
        <end position="250"/>
    </location>
</feature>
<dbReference type="PANTHER" id="PTHR10039">
    <property type="entry name" value="AMELOGENIN"/>
    <property type="match status" value="1"/>
</dbReference>
<name>A0A8H5B428_9AGAR</name>
<sequence length="806" mass="91304">MSFLEGAQHTTILGGTQITAASGSTVNYHQATEHVNGKALSALSAAAAHTAMHDSAARHDAPRCHRNTRAKYRDNLKQWMLGSGNDYDGKRLIWLHGGAGVGKSAIMQSVIEQCTQHAVVLGSFFFFRSDPSRNYAEVLIPTLAYQLACVFPAALAVLEPIINRNPLIFKASLRTQAYELLVRPILYLFENRIIEIDDPRRRVFVIDGLDECSDSDPQKQKQKQALIINIVASVLCEYDVPISFLIASRPEPAISSAFHREARLYATFASISLDDSIDAESDIRQFVEDSFLDILDSHPLRRHINLPWPNSSSVDRLVWKSSGHFIYAATAMKFIASSDEHPEHALHVIEGLQPSRTEQPFAQLDCLYLHVLLSAKYSNEVLKILRYCHLSYFERSVAAVCYIHDIYPKDVELFLSDVQSLVSLLPNDTGEMYIKTKHASLGDFLQNQERSQTLYISRSEYHASFLKVYFHLLDNGPLGVIRRHTDADSHLHSLASALAEAIICSQDVDLVQSLIGGHSPQDIWNLCMDPAGYTSISVPLRSIASYSVYIYMLNIRNWTAKRNHDLYFHQFKMYMQLILDDLNESVQRPPQYRILMALMFSSSTPSELCIHQNGDPSIHSLTFEALRRLPQSQLAWGAELAIGMILVLQDLVGRVDATELYYNPHKQWLRKAKPRKLTALGSPKLSSTYYSLFDRYIHSMKGYASFPGLKHWINRSIKRGPRGRRMYNQNAKCIILLKVVILYLHKSDCTSQTANLARRLLPKAALWHPKLMRRARAELDAYVLRWEESLDGFLEKAQSLSINAVD</sequence>
<dbReference type="PROSITE" id="PS50837">
    <property type="entry name" value="NACHT"/>
    <property type="match status" value="1"/>
</dbReference>
<dbReference type="InterPro" id="IPR027417">
    <property type="entry name" value="P-loop_NTPase"/>
</dbReference>
<evidence type="ECO:0000256" key="1">
    <source>
        <dbReference type="ARBA" id="ARBA00022737"/>
    </source>
</evidence>
<dbReference type="Proteomes" id="UP000567179">
    <property type="component" value="Unassembled WGS sequence"/>
</dbReference>
<evidence type="ECO:0000259" key="2">
    <source>
        <dbReference type="PROSITE" id="PS50837"/>
    </source>
</evidence>
<dbReference type="PANTHER" id="PTHR10039:SF17">
    <property type="entry name" value="FUNGAL STAND N-TERMINAL GOODBYE DOMAIN-CONTAINING PROTEIN-RELATED"/>
    <property type="match status" value="1"/>
</dbReference>
<dbReference type="SUPFAM" id="SSF52540">
    <property type="entry name" value="P-loop containing nucleoside triphosphate hydrolases"/>
    <property type="match status" value="1"/>
</dbReference>
<keyword evidence="4" id="KW-1185">Reference proteome</keyword>
<organism evidence="3 4">
    <name type="scientific">Psilocybe cf. subviscida</name>
    <dbReference type="NCBI Taxonomy" id="2480587"/>
    <lineage>
        <taxon>Eukaryota</taxon>
        <taxon>Fungi</taxon>
        <taxon>Dikarya</taxon>
        <taxon>Basidiomycota</taxon>
        <taxon>Agaricomycotina</taxon>
        <taxon>Agaricomycetes</taxon>
        <taxon>Agaricomycetidae</taxon>
        <taxon>Agaricales</taxon>
        <taxon>Agaricineae</taxon>
        <taxon>Strophariaceae</taxon>
        <taxon>Psilocybe</taxon>
    </lineage>
</organism>
<evidence type="ECO:0000313" key="4">
    <source>
        <dbReference type="Proteomes" id="UP000567179"/>
    </source>
</evidence>
<reference evidence="3 4" key="1">
    <citation type="journal article" date="2020" name="ISME J.">
        <title>Uncovering the hidden diversity of litter-decomposition mechanisms in mushroom-forming fungi.</title>
        <authorList>
            <person name="Floudas D."/>
            <person name="Bentzer J."/>
            <person name="Ahren D."/>
            <person name="Johansson T."/>
            <person name="Persson P."/>
            <person name="Tunlid A."/>
        </authorList>
    </citation>
    <scope>NUCLEOTIDE SEQUENCE [LARGE SCALE GENOMIC DNA]</scope>
    <source>
        <strain evidence="3 4">CBS 101986</strain>
    </source>
</reference>
<dbReference type="AlphaFoldDB" id="A0A8H5B428"/>
<dbReference type="EMBL" id="JAACJJ010000042">
    <property type="protein sequence ID" value="KAF5316296.1"/>
    <property type="molecule type" value="Genomic_DNA"/>
</dbReference>
<proteinExistence type="predicted"/>
<accession>A0A8H5B428</accession>
<dbReference type="Gene3D" id="3.40.50.300">
    <property type="entry name" value="P-loop containing nucleotide triphosphate hydrolases"/>
    <property type="match status" value="1"/>
</dbReference>
<dbReference type="OrthoDB" id="5967843at2759"/>